<protein>
    <submittedName>
        <fullName evidence="1">Uncharacterized protein</fullName>
    </submittedName>
</protein>
<name>A0A6J5R484_9CAUD</name>
<gene>
    <name evidence="1" type="ORF">UFOVP1229_105</name>
</gene>
<dbReference type="EMBL" id="LR797178">
    <property type="protein sequence ID" value="CAB4191719.1"/>
    <property type="molecule type" value="Genomic_DNA"/>
</dbReference>
<sequence length="227" mass="23379">MSGEVQLVVPSKPSTAYFVVRNAVGQYWYTTTPAWESYNAAHWTAYAVSMTQDGSSQNYAGTFPSTIAVGTYQLSAYSQSGGSPAVGDVLIGTNGRFDWTGSAILAMPASPASTTNITTATGIDVTKINGDSTAAANAGKFWKGAVLDSGTAQAGASTTITLQSGANANDNYYLNAVVVITSGAGAGQNRRITGYVGSTKVATISGDRNWVTAPDNTSVYTILGNIP</sequence>
<organism evidence="1">
    <name type="scientific">uncultured Caudovirales phage</name>
    <dbReference type="NCBI Taxonomy" id="2100421"/>
    <lineage>
        <taxon>Viruses</taxon>
        <taxon>Duplodnaviria</taxon>
        <taxon>Heunggongvirae</taxon>
        <taxon>Uroviricota</taxon>
        <taxon>Caudoviricetes</taxon>
        <taxon>Peduoviridae</taxon>
        <taxon>Maltschvirus</taxon>
        <taxon>Maltschvirus maltsch</taxon>
    </lineage>
</organism>
<proteinExistence type="predicted"/>
<accession>A0A6J5R484</accession>
<reference evidence="1" key="1">
    <citation type="submission" date="2020-05" db="EMBL/GenBank/DDBJ databases">
        <authorList>
            <person name="Chiriac C."/>
            <person name="Salcher M."/>
            <person name="Ghai R."/>
            <person name="Kavagutti S V."/>
        </authorList>
    </citation>
    <scope>NUCLEOTIDE SEQUENCE</scope>
</reference>
<evidence type="ECO:0000313" key="1">
    <source>
        <dbReference type="EMBL" id="CAB4191719.1"/>
    </source>
</evidence>